<keyword evidence="2" id="KW-0521">NADP</keyword>
<evidence type="ECO:0000313" key="8">
    <source>
        <dbReference type="EMBL" id="MBK1788761.1"/>
    </source>
</evidence>
<feature type="active site" description="Proton donor" evidence="4">
    <location>
        <position position="49"/>
    </location>
</feature>
<protein>
    <submittedName>
        <fullName evidence="8">Aldo/keto reductase</fullName>
    </submittedName>
</protein>
<dbReference type="PRINTS" id="PR00069">
    <property type="entry name" value="ALDKETRDTASE"/>
</dbReference>
<dbReference type="InterPro" id="IPR020471">
    <property type="entry name" value="AKR"/>
</dbReference>
<keyword evidence="9" id="KW-1185">Reference proteome</keyword>
<dbReference type="PROSITE" id="PS00063">
    <property type="entry name" value="ALDOKETO_REDUCTASE_3"/>
    <property type="match status" value="1"/>
</dbReference>
<dbReference type="InterPro" id="IPR023210">
    <property type="entry name" value="NADP_OxRdtase_dom"/>
</dbReference>
<evidence type="ECO:0000256" key="6">
    <source>
        <dbReference type="PIRSR" id="PIRSR000097-3"/>
    </source>
</evidence>
<evidence type="ECO:0000256" key="1">
    <source>
        <dbReference type="ARBA" id="ARBA00007905"/>
    </source>
</evidence>
<accession>A0A934QYB4</accession>
<dbReference type="RefSeq" id="WP_200324998.1">
    <property type="nucleotide sequence ID" value="NZ_JAENJH010000011.1"/>
</dbReference>
<evidence type="ECO:0000256" key="4">
    <source>
        <dbReference type="PIRSR" id="PIRSR000097-1"/>
    </source>
</evidence>
<dbReference type="AlphaFoldDB" id="A0A934QYB4"/>
<feature type="domain" description="NADP-dependent oxidoreductase" evidence="7">
    <location>
        <begin position="22"/>
        <end position="258"/>
    </location>
</feature>
<reference evidence="8" key="1">
    <citation type="submission" date="2020-12" db="EMBL/GenBank/DDBJ databases">
        <title>Prauserella sp. ASG 168, a novel actinomycete isolated from cave rock.</title>
        <authorList>
            <person name="Suriyachadkun C."/>
        </authorList>
    </citation>
    <scope>NUCLEOTIDE SEQUENCE</scope>
    <source>
        <strain evidence="8">ASG 168</strain>
    </source>
</reference>
<dbReference type="PANTHER" id="PTHR43827:SF3">
    <property type="entry name" value="NADP-DEPENDENT OXIDOREDUCTASE DOMAIN-CONTAINING PROTEIN"/>
    <property type="match status" value="1"/>
</dbReference>
<dbReference type="PIRSF" id="PIRSF000097">
    <property type="entry name" value="AKR"/>
    <property type="match status" value="1"/>
</dbReference>
<organism evidence="8 9">
    <name type="scientific">Prauserella cavernicola</name>
    <dbReference type="NCBI Taxonomy" id="2800127"/>
    <lineage>
        <taxon>Bacteria</taxon>
        <taxon>Bacillati</taxon>
        <taxon>Actinomycetota</taxon>
        <taxon>Actinomycetes</taxon>
        <taxon>Pseudonocardiales</taxon>
        <taxon>Pseudonocardiaceae</taxon>
        <taxon>Prauserella</taxon>
    </lineage>
</organism>
<dbReference type="GO" id="GO:0016616">
    <property type="term" value="F:oxidoreductase activity, acting on the CH-OH group of donors, NAD or NADP as acceptor"/>
    <property type="evidence" value="ECO:0007669"/>
    <property type="project" value="UniProtKB-ARBA"/>
</dbReference>
<evidence type="ECO:0000259" key="7">
    <source>
        <dbReference type="Pfam" id="PF00248"/>
    </source>
</evidence>
<evidence type="ECO:0000256" key="3">
    <source>
        <dbReference type="ARBA" id="ARBA00023002"/>
    </source>
</evidence>
<keyword evidence="3" id="KW-0560">Oxidoreductase</keyword>
<evidence type="ECO:0000256" key="5">
    <source>
        <dbReference type="PIRSR" id="PIRSR000097-2"/>
    </source>
</evidence>
<dbReference type="Proteomes" id="UP000635245">
    <property type="component" value="Unassembled WGS sequence"/>
</dbReference>
<name>A0A934QYB4_9PSEU</name>
<dbReference type="InterPro" id="IPR018170">
    <property type="entry name" value="Aldo/ket_reductase_CS"/>
</dbReference>
<feature type="site" description="Lowers pKa of active site Tyr" evidence="6">
    <location>
        <position position="74"/>
    </location>
</feature>
<proteinExistence type="inferred from homology"/>
<dbReference type="Pfam" id="PF00248">
    <property type="entry name" value="Aldo_ket_red"/>
    <property type="match status" value="1"/>
</dbReference>
<dbReference type="SUPFAM" id="SSF51430">
    <property type="entry name" value="NAD(P)-linked oxidoreductase"/>
    <property type="match status" value="1"/>
</dbReference>
<evidence type="ECO:0000313" key="9">
    <source>
        <dbReference type="Proteomes" id="UP000635245"/>
    </source>
</evidence>
<sequence length="274" mass="30198">MVSEVELNNGARIPQLGFGVYKIPDDEVVTAVTTAFEAGYRSIDTATLYRNERGVGQAVAKSGLAREDVFVTTKLWNTDQGYDEALRAFDASLGELALDYVDLYLIHWPVPSKDRYVDTWRALEKIASDGRARTIGVSNFQVAHLERLIAETGVVPAVNQIELHPWLQQAELRAFHAEHGIATEAWSPIARGGERLADNEVIGAAARKHGKTPAQVVLRWHLELGTIVIPKSVTPERIAQNIDVFDFELDQDDLAAFATLEAGERLGPDPDTLS</sequence>
<dbReference type="InterPro" id="IPR036812">
    <property type="entry name" value="NAD(P)_OxRdtase_dom_sf"/>
</dbReference>
<feature type="binding site" evidence="5">
    <location>
        <position position="107"/>
    </location>
    <ligand>
        <name>substrate</name>
    </ligand>
</feature>
<dbReference type="PROSITE" id="PS00062">
    <property type="entry name" value="ALDOKETO_REDUCTASE_2"/>
    <property type="match status" value="1"/>
</dbReference>
<dbReference type="Gene3D" id="3.20.20.100">
    <property type="entry name" value="NADP-dependent oxidoreductase domain"/>
    <property type="match status" value="1"/>
</dbReference>
<comment type="similarity">
    <text evidence="1">Belongs to the aldo/keto reductase family.</text>
</comment>
<dbReference type="FunFam" id="3.20.20.100:FF:000015">
    <property type="entry name" value="Oxidoreductase, aldo/keto reductase family"/>
    <property type="match status" value="1"/>
</dbReference>
<dbReference type="EMBL" id="JAENJH010000011">
    <property type="protein sequence ID" value="MBK1788761.1"/>
    <property type="molecule type" value="Genomic_DNA"/>
</dbReference>
<dbReference type="PANTHER" id="PTHR43827">
    <property type="entry name" value="2,5-DIKETO-D-GLUCONIC ACID REDUCTASE"/>
    <property type="match status" value="1"/>
</dbReference>
<evidence type="ECO:0000256" key="2">
    <source>
        <dbReference type="ARBA" id="ARBA00022857"/>
    </source>
</evidence>
<gene>
    <name evidence="8" type="ORF">JHE00_30910</name>
</gene>
<dbReference type="PROSITE" id="PS00798">
    <property type="entry name" value="ALDOKETO_REDUCTASE_1"/>
    <property type="match status" value="1"/>
</dbReference>
<comment type="caution">
    <text evidence="8">The sequence shown here is derived from an EMBL/GenBank/DDBJ whole genome shotgun (WGS) entry which is preliminary data.</text>
</comment>